<dbReference type="GO" id="GO:0016788">
    <property type="term" value="F:hydrolase activity, acting on ester bonds"/>
    <property type="evidence" value="ECO:0007669"/>
    <property type="project" value="InterPro"/>
</dbReference>
<evidence type="ECO:0000256" key="4">
    <source>
        <dbReference type="SAM" id="SignalP"/>
    </source>
</evidence>
<dbReference type="InterPro" id="IPR051058">
    <property type="entry name" value="GDSL_Est/Lipase"/>
</dbReference>
<protein>
    <recommendedName>
        <fullName evidence="7">GDSL esterase/lipase</fullName>
    </recommendedName>
</protein>
<accession>A0AAV5BZG6</accession>
<evidence type="ECO:0000313" key="5">
    <source>
        <dbReference type="EMBL" id="GJM90918.1"/>
    </source>
</evidence>
<dbReference type="GO" id="GO:0016042">
    <property type="term" value="P:lipid catabolic process"/>
    <property type="evidence" value="ECO:0007669"/>
    <property type="project" value="UniProtKB-KW"/>
</dbReference>
<evidence type="ECO:0000256" key="2">
    <source>
        <dbReference type="ARBA" id="ARBA00022801"/>
    </source>
</evidence>
<name>A0AAV5BZG6_ELECO</name>
<evidence type="ECO:0000256" key="3">
    <source>
        <dbReference type="ARBA" id="ARBA00022963"/>
    </source>
</evidence>
<keyword evidence="2" id="KW-0378">Hydrolase</keyword>
<comment type="similarity">
    <text evidence="1">Belongs to the 'GDSL' lipolytic enzyme family.</text>
</comment>
<dbReference type="Gene3D" id="3.40.50.1110">
    <property type="entry name" value="SGNH hydrolase"/>
    <property type="match status" value="1"/>
</dbReference>
<keyword evidence="4" id="KW-0732">Signal</keyword>
<evidence type="ECO:0000256" key="1">
    <source>
        <dbReference type="ARBA" id="ARBA00008668"/>
    </source>
</evidence>
<dbReference type="InterPro" id="IPR036514">
    <property type="entry name" value="SGNH_hydro_sf"/>
</dbReference>
<sequence>MEGRTTLMALCIAITIFFRVLGALGSGKAQQLQVPPPAIFVFGDGAVDVGNNNYLEANDASEPVQANHPFYGIDFPNSKATGRFSNGYNLADFIAKAMGLKISPPAYLSLPGERVNSITGVNYASEGAGIWNITNYNGVSIHLLMQVDYFAATKSQMKTKLGNSELKNLLSKSIFLLDIGTIDIFYIWNRQFYTMDDNEINIPNLITS</sequence>
<gene>
    <name evidence="5" type="primary">ga07244</name>
    <name evidence="5" type="ORF">PR202_ga07244</name>
</gene>
<dbReference type="PANTHER" id="PTHR45648">
    <property type="entry name" value="GDSL LIPASE/ACYLHYDROLASE FAMILY PROTEIN (AFU_ORTHOLOGUE AFUA_4G14700)"/>
    <property type="match status" value="1"/>
</dbReference>
<feature type="signal peptide" evidence="4">
    <location>
        <begin position="1"/>
        <end position="22"/>
    </location>
</feature>
<dbReference type="Pfam" id="PF00657">
    <property type="entry name" value="Lipase_GDSL"/>
    <property type="match status" value="1"/>
</dbReference>
<keyword evidence="3" id="KW-0443">Lipid metabolism</keyword>
<organism evidence="5 6">
    <name type="scientific">Eleusine coracana subsp. coracana</name>
    <dbReference type="NCBI Taxonomy" id="191504"/>
    <lineage>
        <taxon>Eukaryota</taxon>
        <taxon>Viridiplantae</taxon>
        <taxon>Streptophyta</taxon>
        <taxon>Embryophyta</taxon>
        <taxon>Tracheophyta</taxon>
        <taxon>Spermatophyta</taxon>
        <taxon>Magnoliopsida</taxon>
        <taxon>Liliopsida</taxon>
        <taxon>Poales</taxon>
        <taxon>Poaceae</taxon>
        <taxon>PACMAD clade</taxon>
        <taxon>Chloridoideae</taxon>
        <taxon>Cynodonteae</taxon>
        <taxon>Eleusininae</taxon>
        <taxon>Eleusine</taxon>
    </lineage>
</organism>
<dbReference type="InterPro" id="IPR001087">
    <property type="entry name" value="GDSL"/>
</dbReference>
<dbReference type="AlphaFoldDB" id="A0AAV5BZG6"/>
<dbReference type="Proteomes" id="UP001054889">
    <property type="component" value="Unassembled WGS sequence"/>
</dbReference>
<feature type="chain" id="PRO_5043797767" description="GDSL esterase/lipase" evidence="4">
    <location>
        <begin position="23"/>
        <end position="208"/>
    </location>
</feature>
<comment type="caution">
    <text evidence="5">The sequence shown here is derived from an EMBL/GenBank/DDBJ whole genome shotgun (WGS) entry which is preliminary data.</text>
</comment>
<evidence type="ECO:0008006" key="7">
    <source>
        <dbReference type="Google" id="ProtNLM"/>
    </source>
</evidence>
<proteinExistence type="inferred from homology"/>
<reference evidence="5" key="1">
    <citation type="journal article" date="2018" name="DNA Res.">
        <title>Multiple hybrid de novo genome assembly of finger millet, an orphan allotetraploid crop.</title>
        <authorList>
            <person name="Hatakeyama M."/>
            <person name="Aluri S."/>
            <person name="Balachadran M.T."/>
            <person name="Sivarajan S.R."/>
            <person name="Patrignani A."/>
            <person name="Gruter S."/>
            <person name="Poveda L."/>
            <person name="Shimizu-Inatsugi R."/>
            <person name="Baeten J."/>
            <person name="Francoijs K.J."/>
            <person name="Nataraja K.N."/>
            <person name="Reddy Y.A.N."/>
            <person name="Phadnis S."/>
            <person name="Ravikumar R.L."/>
            <person name="Schlapbach R."/>
            <person name="Sreeman S.M."/>
            <person name="Shimizu K.K."/>
        </authorList>
    </citation>
    <scope>NUCLEOTIDE SEQUENCE</scope>
</reference>
<evidence type="ECO:0000313" key="6">
    <source>
        <dbReference type="Proteomes" id="UP001054889"/>
    </source>
</evidence>
<reference evidence="5" key="2">
    <citation type="submission" date="2021-12" db="EMBL/GenBank/DDBJ databases">
        <title>Resequencing data analysis of finger millet.</title>
        <authorList>
            <person name="Hatakeyama M."/>
            <person name="Aluri S."/>
            <person name="Balachadran M.T."/>
            <person name="Sivarajan S.R."/>
            <person name="Poveda L."/>
            <person name="Shimizu-Inatsugi R."/>
            <person name="Schlapbach R."/>
            <person name="Sreeman S.M."/>
            <person name="Shimizu K.K."/>
        </authorList>
    </citation>
    <scope>NUCLEOTIDE SEQUENCE</scope>
</reference>
<keyword evidence="3" id="KW-0442">Lipid degradation</keyword>
<dbReference type="EMBL" id="BQKI01000003">
    <property type="protein sequence ID" value="GJM90918.1"/>
    <property type="molecule type" value="Genomic_DNA"/>
</dbReference>
<keyword evidence="6" id="KW-1185">Reference proteome</keyword>
<dbReference type="PANTHER" id="PTHR45648:SF104">
    <property type="entry name" value="OS02G0292600 PROTEIN"/>
    <property type="match status" value="1"/>
</dbReference>